<dbReference type="InterPro" id="IPR029752">
    <property type="entry name" value="D-isomer_DH_CS1"/>
</dbReference>
<dbReference type="RefSeq" id="XP_006693265.1">
    <property type="nucleotide sequence ID" value="XM_006693202.1"/>
</dbReference>
<dbReference type="SUPFAM" id="SSF52283">
    <property type="entry name" value="Formate/glycerate dehydrogenase catalytic domain-like"/>
    <property type="match status" value="1"/>
</dbReference>
<protein>
    <recommendedName>
        <fullName evidence="11">2-oxoglutarate reductase</fullName>
        <ecNumber evidence="4">1.1.1.399</ecNumber>
        <ecNumber evidence="5">1.1.1.95</ecNumber>
    </recommendedName>
</protein>
<dbReference type="KEGG" id="cthr:CTHT_0028080"/>
<name>G0S7G7_CHATD</name>
<dbReference type="FunFam" id="3.40.50.720:FF:000041">
    <property type="entry name" value="D-3-phosphoglycerate dehydrogenase"/>
    <property type="match status" value="1"/>
</dbReference>
<evidence type="ECO:0000256" key="4">
    <source>
        <dbReference type="ARBA" id="ARBA00013001"/>
    </source>
</evidence>
<evidence type="ECO:0000313" key="17">
    <source>
        <dbReference type="Proteomes" id="UP000008066"/>
    </source>
</evidence>
<dbReference type="PANTHER" id="PTHR42789">
    <property type="entry name" value="D-ISOMER SPECIFIC 2-HYDROXYACID DEHYDROGENASE FAMILY PROTEIN (AFU_ORTHOLOGUE AFUA_6G10090)"/>
    <property type="match status" value="1"/>
</dbReference>
<dbReference type="NCBIfam" id="NF008759">
    <property type="entry name" value="PRK11790.1"/>
    <property type="match status" value="1"/>
</dbReference>
<reference evidence="16 17" key="1">
    <citation type="journal article" date="2011" name="Cell">
        <title>Insight into structure and assembly of the nuclear pore complex by utilizing the genome of a eukaryotic thermophile.</title>
        <authorList>
            <person name="Amlacher S."/>
            <person name="Sarges P."/>
            <person name="Flemming D."/>
            <person name="van Noort V."/>
            <person name="Kunze R."/>
            <person name="Devos D.P."/>
            <person name="Arumugam M."/>
            <person name="Bork P."/>
            <person name="Hurt E."/>
        </authorList>
    </citation>
    <scope>NUCLEOTIDE SEQUENCE [LARGE SCALE GENOMIC DNA]</scope>
    <source>
        <strain evidence="17">DSM 1495 / CBS 144.50 / IMI 039719</strain>
    </source>
</reference>
<dbReference type="EMBL" id="GL988041">
    <property type="protein sequence ID" value="EGS20969.1"/>
    <property type="molecule type" value="Genomic_DNA"/>
</dbReference>
<dbReference type="GO" id="GO:0061759">
    <property type="term" value="F:2-oxoglutarate reductase activity"/>
    <property type="evidence" value="ECO:0007669"/>
    <property type="project" value="UniProtKB-ARBA"/>
</dbReference>
<comment type="function">
    <text evidence="1">Catalyzes the reversible oxidation of 3-phospho-D-glycerate to 3-phosphonooxypyruvate, the first step of the phosphorylated L-serine biosynthesis pathway. Also catalyzes the reversible oxidation of 2-hydroxyglutarate to 2-oxoglutarate.</text>
</comment>
<evidence type="ECO:0000256" key="13">
    <source>
        <dbReference type="ARBA" id="ARBA00048731"/>
    </source>
</evidence>
<dbReference type="PROSITE" id="PS51671">
    <property type="entry name" value="ACT"/>
    <property type="match status" value="1"/>
</dbReference>
<evidence type="ECO:0000256" key="2">
    <source>
        <dbReference type="ARBA" id="ARBA00005216"/>
    </source>
</evidence>
<keyword evidence="7" id="KW-0028">Amino-acid biosynthesis</keyword>
<gene>
    <name evidence="16" type="ORF">CTHT_0028080</name>
</gene>
<evidence type="ECO:0000313" key="16">
    <source>
        <dbReference type="EMBL" id="EGS20969.1"/>
    </source>
</evidence>
<comment type="catalytic activity">
    <reaction evidence="12">
        <text>(R)-2-hydroxyglutarate + NAD(+) = 2-oxoglutarate + NADH + H(+)</text>
        <dbReference type="Rhea" id="RHEA:49612"/>
        <dbReference type="ChEBI" id="CHEBI:15378"/>
        <dbReference type="ChEBI" id="CHEBI:15801"/>
        <dbReference type="ChEBI" id="CHEBI:16810"/>
        <dbReference type="ChEBI" id="CHEBI:57540"/>
        <dbReference type="ChEBI" id="CHEBI:57945"/>
        <dbReference type="EC" id="1.1.1.399"/>
    </reaction>
</comment>
<dbReference type="InterPro" id="IPR045865">
    <property type="entry name" value="ACT-like_dom_sf"/>
</dbReference>
<dbReference type="InterPro" id="IPR029753">
    <property type="entry name" value="D-isomer_DH_CS"/>
</dbReference>
<keyword evidence="10" id="KW-0718">Serine biosynthesis</keyword>
<dbReference type="Gene3D" id="3.30.70.260">
    <property type="match status" value="1"/>
</dbReference>
<dbReference type="SUPFAM" id="SSF55021">
    <property type="entry name" value="ACT-like"/>
    <property type="match status" value="1"/>
</dbReference>
<keyword evidence="17" id="KW-1185">Reference proteome</keyword>
<dbReference type="GO" id="GO:0051287">
    <property type="term" value="F:NAD binding"/>
    <property type="evidence" value="ECO:0007669"/>
    <property type="project" value="InterPro"/>
</dbReference>
<dbReference type="OrthoDB" id="1621027at2759"/>
<evidence type="ECO:0000256" key="14">
    <source>
        <dbReference type="RuleBase" id="RU003719"/>
    </source>
</evidence>
<dbReference type="UniPathway" id="UPA00135">
    <property type="reaction ID" value="UER00196"/>
</dbReference>
<dbReference type="InterPro" id="IPR036291">
    <property type="entry name" value="NAD(P)-bd_dom_sf"/>
</dbReference>
<evidence type="ECO:0000256" key="8">
    <source>
        <dbReference type="ARBA" id="ARBA00023002"/>
    </source>
</evidence>
<dbReference type="InterPro" id="IPR006140">
    <property type="entry name" value="D-isomer_DH_NAD-bd"/>
</dbReference>
<evidence type="ECO:0000256" key="3">
    <source>
        <dbReference type="ARBA" id="ARBA00005854"/>
    </source>
</evidence>
<organism evidence="17">
    <name type="scientific">Chaetomium thermophilum (strain DSM 1495 / CBS 144.50 / IMI 039719)</name>
    <name type="common">Thermochaetoides thermophila</name>
    <dbReference type="NCBI Taxonomy" id="759272"/>
    <lineage>
        <taxon>Eukaryota</taxon>
        <taxon>Fungi</taxon>
        <taxon>Dikarya</taxon>
        <taxon>Ascomycota</taxon>
        <taxon>Pezizomycotina</taxon>
        <taxon>Sordariomycetes</taxon>
        <taxon>Sordariomycetidae</taxon>
        <taxon>Sordariales</taxon>
        <taxon>Chaetomiaceae</taxon>
        <taxon>Thermochaetoides</taxon>
    </lineage>
</organism>
<dbReference type="eggNOG" id="KOG0068">
    <property type="taxonomic scope" value="Eukaryota"/>
</dbReference>
<sequence>MAAPKDIAKPSWTRTVSYSPAGNLSVSPTATFHSPPSGQGSFLTGSLAHRTVSQAKQLKPFNAEEIKILLLENVNQSGVEILKAQGYQVEFLKTSLPEDELIAKIRDVHVIGIRSKTKLTAKVLAEAKNLLVIGCFCIGTNQVDLEYAAKHGIAVFNSPFANSRSVAELVIAEIISLARQLGDRSLEMHRGTWNKVSNKCWEIRGKTLGIVGYGHIGSQLSVLAEAMGMNVIYYDVLTLMAIGTARQVPTLEALLEEADFVTLHVPETPETKNMISTKQFEHMKNGSYLINASRGTVVDIPALIKAMRSGKIAGAALDVYPNEPAANGDYFTNDLNTWAEELRGLKNIILTPHIGGSTEEAQRAIGIEVGEALVRYINQGITLGSVNLPEVTMRQLTLDEPDHARIIYIHRNVPGVLRKVNEILAEHNVDKQISDSKGDVAYLMADISNVKPEDIKEIYDALDSLTSRILTRILY</sequence>
<dbReference type="PROSITE" id="PS00670">
    <property type="entry name" value="D_2_HYDROXYACID_DH_2"/>
    <property type="match status" value="1"/>
</dbReference>
<evidence type="ECO:0000256" key="1">
    <source>
        <dbReference type="ARBA" id="ARBA00003800"/>
    </source>
</evidence>
<comment type="pathway">
    <text evidence="2">Amino-acid biosynthesis; L-serine biosynthesis; L-serine from 3-phospho-D-glycerate: step 1/3.</text>
</comment>
<evidence type="ECO:0000256" key="5">
    <source>
        <dbReference type="ARBA" id="ARBA00013143"/>
    </source>
</evidence>
<evidence type="ECO:0000256" key="9">
    <source>
        <dbReference type="ARBA" id="ARBA00023027"/>
    </source>
</evidence>
<dbReference type="PANTHER" id="PTHR42789:SF1">
    <property type="entry name" value="D-ISOMER SPECIFIC 2-HYDROXYACID DEHYDROGENASE FAMILY PROTEIN (AFU_ORTHOLOGUE AFUA_6G10090)"/>
    <property type="match status" value="1"/>
</dbReference>
<evidence type="ECO:0000256" key="11">
    <source>
        <dbReference type="ARBA" id="ARBA00030455"/>
    </source>
</evidence>
<dbReference type="STRING" id="759272.G0S7G7"/>
<dbReference type="Gene3D" id="3.40.50.720">
    <property type="entry name" value="NAD(P)-binding Rossmann-like Domain"/>
    <property type="match status" value="2"/>
</dbReference>
<dbReference type="GO" id="GO:0006564">
    <property type="term" value="P:L-serine biosynthetic process"/>
    <property type="evidence" value="ECO:0007669"/>
    <property type="project" value="UniProtKB-KW"/>
</dbReference>
<keyword evidence="6" id="KW-0597">Phosphoprotein</keyword>
<dbReference type="OMA" id="SKGCWEV"/>
<dbReference type="PROSITE" id="PS00065">
    <property type="entry name" value="D_2_HYDROXYACID_DH_1"/>
    <property type="match status" value="1"/>
</dbReference>
<dbReference type="FunFam" id="3.30.70.260:FF:000036">
    <property type="entry name" value="D-3-phosphoglycerate dehydrogenase"/>
    <property type="match status" value="1"/>
</dbReference>
<keyword evidence="8 14" id="KW-0560">Oxidoreductase</keyword>
<evidence type="ECO:0000256" key="7">
    <source>
        <dbReference type="ARBA" id="ARBA00022605"/>
    </source>
</evidence>
<dbReference type="GO" id="GO:0004617">
    <property type="term" value="F:phosphoglycerate dehydrogenase activity"/>
    <property type="evidence" value="ECO:0007669"/>
    <property type="project" value="UniProtKB-EC"/>
</dbReference>
<dbReference type="CDD" id="cd04901">
    <property type="entry name" value="ACT_3PGDH"/>
    <property type="match status" value="1"/>
</dbReference>
<dbReference type="InterPro" id="IPR050857">
    <property type="entry name" value="D-2-hydroxyacid_DH"/>
</dbReference>
<dbReference type="Pfam" id="PF02826">
    <property type="entry name" value="2-Hacid_dh_C"/>
    <property type="match status" value="1"/>
</dbReference>
<dbReference type="InterPro" id="IPR006139">
    <property type="entry name" value="D-isomer_2_OHA_DH_cat_dom"/>
</dbReference>
<proteinExistence type="inferred from homology"/>
<evidence type="ECO:0000256" key="6">
    <source>
        <dbReference type="ARBA" id="ARBA00022553"/>
    </source>
</evidence>
<dbReference type="Pfam" id="PF00389">
    <property type="entry name" value="2-Hacid_dh"/>
    <property type="match status" value="1"/>
</dbReference>
<evidence type="ECO:0000256" key="10">
    <source>
        <dbReference type="ARBA" id="ARBA00023299"/>
    </source>
</evidence>
<dbReference type="AlphaFoldDB" id="G0S7G7"/>
<dbReference type="SUPFAM" id="SSF51735">
    <property type="entry name" value="NAD(P)-binding Rossmann-fold domains"/>
    <property type="match status" value="1"/>
</dbReference>
<accession>G0S7G7</accession>
<dbReference type="EC" id="1.1.1.399" evidence="4"/>
<keyword evidence="9" id="KW-0520">NAD</keyword>
<dbReference type="CDD" id="cd12176">
    <property type="entry name" value="PGDH_3"/>
    <property type="match status" value="1"/>
</dbReference>
<dbReference type="Proteomes" id="UP000008066">
    <property type="component" value="Unassembled WGS sequence"/>
</dbReference>
<feature type="domain" description="ACT" evidence="15">
    <location>
        <begin position="405"/>
        <end position="475"/>
    </location>
</feature>
<dbReference type="EC" id="1.1.1.95" evidence="5"/>
<dbReference type="PROSITE" id="PS00671">
    <property type="entry name" value="D_2_HYDROXYACID_DH_3"/>
    <property type="match status" value="1"/>
</dbReference>
<comment type="catalytic activity">
    <reaction evidence="13">
        <text>(2R)-3-phosphoglycerate + NAD(+) = 3-phosphooxypyruvate + NADH + H(+)</text>
        <dbReference type="Rhea" id="RHEA:12641"/>
        <dbReference type="ChEBI" id="CHEBI:15378"/>
        <dbReference type="ChEBI" id="CHEBI:18110"/>
        <dbReference type="ChEBI" id="CHEBI:57540"/>
        <dbReference type="ChEBI" id="CHEBI:57945"/>
        <dbReference type="ChEBI" id="CHEBI:58272"/>
        <dbReference type="EC" id="1.1.1.95"/>
    </reaction>
</comment>
<dbReference type="GeneID" id="18256846"/>
<evidence type="ECO:0000256" key="12">
    <source>
        <dbReference type="ARBA" id="ARBA00048126"/>
    </source>
</evidence>
<evidence type="ECO:0000259" key="15">
    <source>
        <dbReference type="PROSITE" id="PS51671"/>
    </source>
</evidence>
<comment type="similarity">
    <text evidence="3 14">Belongs to the D-isomer specific 2-hydroxyacid dehydrogenase family.</text>
</comment>
<dbReference type="InterPro" id="IPR002912">
    <property type="entry name" value="ACT_dom"/>
</dbReference>
<dbReference type="HOGENOM" id="CLU_019796_9_1_1"/>